<dbReference type="Proteomes" id="UP001152795">
    <property type="component" value="Unassembled WGS sequence"/>
</dbReference>
<dbReference type="EMBL" id="CACRXK020004240">
    <property type="protein sequence ID" value="CAB4002032.1"/>
    <property type="molecule type" value="Genomic_DNA"/>
</dbReference>
<keyword evidence="2" id="KW-1185">Reference proteome</keyword>
<sequence>RQSVNIVAKILNLWGDTFGDANLALVIRLMLKMKGKVISNVRRIQKGLTTKSISMLTVSWWAVKLINIMAYLTFVTALVLLVAIQCTSVNACGRRKRRNDGTPYYLGEMSLPDAKKGKRKRDIIWPWTLTHSMIRFRGNVFEWGINKTYYMNRSPSSSQIWWHRGAKGHSKCLLSDVKSWTKAYGRSNTYHILANNCHMFVNRLAKYLNTNCGR</sequence>
<protein>
    <submittedName>
        <fullName evidence="1">Uncharacterized protein</fullName>
    </submittedName>
</protein>
<reference evidence="1" key="1">
    <citation type="submission" date="2020-04" db="EMBL/GenBank/DDBJ databases">
        <authorList>
            <person name="Alioto T."/>
            <person name="Alioto T."/>
            <person name="Gomez Garrido J."/>
        </authorList>
    </citation>
    <scope>NUCLEOTIDE SEQUENCE</scope>
    <source>
        <strain evidence="1">A484AB</strain>
    </source>
</reference>
<comment type="caution">
    <text evidence="1">The sequence shown here is derived from an EMBL/GenBank/DDBJ whole genome shotgun (WGS) entry which is preliminary data.</text>
</comment>
<feature type="non-terminal residue" evidence="1">
    <location>
        <position position="214"/>
    </location>
</feature>
<name>A0A7D9IB93_PARCT</name>
<organism evidence="1 2">
    <name type="scientific">Paramuricea clavata</name>
    <name type="common">Red gorgonian</name>
    <name type="synonym">Violescent sea-whip</name>
    <dbReference type="NCBI Taxonomy" id="317549"/>
    <lineage>
        <taxon>Eukaryota</taxon>
        <taxon>Metazoa</taxon>
        <taxon>Cnidaria</taxon>
        <taxon>Anthozoa</taxon>
        <taxon>Octocorallia</taxon>
        <taxon>Malacalcyonacea</taxon>
        <taxon>Plexauridae</taxon>
        <taxon>Paramuricea</taxon>
    </lineage>
</organism>
<gene>
    <name evidence="1" type="ORF">PACLA_8A050217</name>
</gene>
<evidence type="ECO:0000313" key="1">
    <source>
        <dbReference type="EMBL" id="CAB4002032.1"/>
    </source>
</evidence>
<proteinExistence type="predicted"/>
<evidence type="ECO:0000313" key="2">
    <source>
        <dbReference type="Proteomes" id="UP001152795"/>
    </source>
</evidence>
<dbReference type="AlphaFoldDB" id="A0A7D9IB93"/>
<accession>A0A7D9IB93</accession>